<dbReference type="Proteomes" id="UP001162483">
    <property type="component" value="Unassembled WGS sequence"/>
</dbReference>
<sequence>MPASASCVPVPVTSGRTGGGKFENLKKKMTFFSKRFYICSVLCPACILNVLS</sequence>
<feature type="non-terminal residue" evidence="1">
    <location>
        <position position="52"/>
    </location>
</feature>
<reference evidence="1" key="1">
    <citation type="submission" date="2023-05" db="EMBL/GenBank/DDBJ databases">
        <authorList>
            <person name="Stuckert A."/>
        </authorList>
    </citation>
    <scope>NUCLEOTIDE SEQUENCE</scope>
</reference>
<proteinExistence type="predicted"/>
<gene>
    <name evidence="1" type="ORF">SPARVUS_LOCUS4455589</name>
</gene>
<comment type="caution">
    <text evidence="1">The sequence shown here is derived from an EMBL/GenBank/DDBJ whole genome shotgun (WGS) entry which is preliminary data.</text>
</comment>
<organism evidence="1 2">
    <name type="scientific">Staurois parvus</name>
    <dbReference type="NCBI Taxonomy" id="386267"/>
    <lineage>
        <taxon>Eukaryota</taxon>
        <taxon>Metazoa</taxon>
        <taxon>Chordata</taxon>
        <taxon>Craniata</taxon>
        <taxon>Vertebrata</taxon>
        <taxon>Euteleostomi</taxon>
        <taxon>Amphibia</taxon>
        <taxon>Batrachia</taxon>
        <taxon>Anura</taxon>
        <taxon>Neobatrachia</taxon>
        <taxon>Ranoidea</taxon>
        <taxon>Ranidae</taxon>
        <taxon>Staurois</taxon>
    </lineage>
</organism>
<keyword evidence="2" id="KW-1185">Reference proteome</keyword>
<evidence type="ECO:0000313" key="1">
    <source>
        <dbReference type="EMBL" id="CAI9555798.1"/>
    </source>
</evidence>
<name>A0ABN9C829_9NEOB</name>
<accession>A0ABN9C829</accession>
<dbReference type="EMBL" id="CATNWA010008279">
    <property type="protein sequence ID" value="CAI9555798.1"/>
    <property type="molecule type" value="Genomic_DNA"/>
</dbReference>
<protein>
    <submittedName>
        <fullName evidence="1">Uncharacterized protein</fullName>
    </submittedName>
</protein>
<evidence type="ECO:0000313" key="2">
    <source>
        <dbReference type="Proteomes" id="UP001162483"/>
    </source>
</evidence>